<keyword evidence="2" id="KW-0004">4Fe-4S</keyword>
<dbReference type="PANTHER" id="PTHR11228:SF34">
    <property type="entry name" value="TUNGSTEN-CONTAINING ALDEHYDE FERREDOXIN OXIDOREDUCTASE COFACTOR MODIFYING PROTEIN"/>
    <property type="match status" value="1"/>
</dbReference>
<evidence type="ECO:0000256" key="2">
    <source>
        <dbReference type="ARBA" id="ARBA00022485"/>
    </source>
</evidence>
<comment type="cofactor">
    <cofactor evidence="1">
        <name>[4Fe-4S] cluster</name>
        <dbReference type="ChEBI" id="CHEBI:49883"/>
    </cofactor>
</comment>
<dbReference type="InterPro" id="IPR007197">
    <property type="entry name" value="rSAM"/>
</dbReference>
<evidence type="ECO:0000256" key="1">
    <source>
        <dbReference type="ARBA" id="ARBA00001966"/>
    </source>
</evidence>
<dbReference type="InterPro" id="IPR006638">
    <property type="entry name" value="Elp3/MiaA/NifB-like_rSAM"/>
</dbReference>
<accession>A0ABD5VYV7</accession>
<dbReference type="AlphaFoldDB" id="A0ABD5VYV7"/>
<dbReference type="PIRSF" id="PIRSF037420">
    <property type="entry name" value="PQQ_syn_pqqE"/>
    <property type="match status" value="1"/>
</dbReference>
<dbReference type="NCBIfam" id="TIGR04053">
    <property type="entry name" value="TIGR04053 family radical SAM/SPASM domain-containing protein"/>
    <property type="match status" value="1"/>
</dbReference>
<evidence type="ECO:0000313" key="9">
    <source>
        <dbReference type="Proteomes" id="UP001596445"/>
    </source>
</evidence>
<dbReference type="CDD" id="cd01335">
    <property type="entry name" value="Radical_SAM"/>
    <property type="match status" value="1"/>
</dbReference>
<feature type="domain" description="Radical SAM core" evidence="7">
    <location>
        <begin position="9"/>
        <end position="220"/>
    </location>
</feature>
<dbReference type="InterPro" id="IPR058240">
    <property type="entry name" value="rSAM_sf"/>
</dbReference>
<keyword evidence="5" id="KW-0408">Iron</keyword>
<dbReference type="Gene3D" id="3.20.20.70">
    <property type="entry name" value="Aldolase class I"/>
    <property type="match status" value="1"/>
</dbReference>
<dbReference type="CDD" id="cd21123">
    <property type="entry name" value="SPASM_MftC-like"/>
    <property type="match status" value="1"/>
</dbReference>
<dbReference type="SMART" id="SM00729">
    <property type="entry name" value="Elp3"/>
    <property type="match status" value="1"/>
</dbReference>
<dbReference type="GO" id="GO:0051539">
    <property type="term" value="F:4 iron, 4 sulfur cluster binding"/>
    <property type="evidence" value="ECO:0007669"/>
    <property type="project" value="UniProtKB-KW"/>
</dbReference>
<dbReference type="Proteomes" id="UP001596445">
    <property type="component" value="Unassembled WGS sequence"/>
</dbReference>
<sequence length="370" mass="39932">MYADAIDTDERPFVLIWEVTQACELACKHCRAEAEPQRHPDELTTAEGKQLLDEAASFGDDQLVVLSGGDPLARDDVPELVEYGTDQGLQMTMTPSGTNSLTPDRIQGLADSGLRRMAVSLDGASAATHDEFRQETGSFEQTIEAARHAKRAGLPLQINTTVCGETIEELPAIRDLVADLGAVLWSVFFLVPVGRGRVLDPISPECAERVMEWLCSVQSDAPFGIKTTEAPHYRRVALQQQTDSEAGPKPDGIGRRTGITAGDGFAFVSHTGELFPSGFLAESAGNVRDESLVKLYRNADLFEELRDPDALQGKCGACPYRNVCGGSRSRAYAHTGDPLESDPLCSFVPEEYDGPLPASWDGATSQVSGD</sequence>
<dbReference type="SUPFAM" id="SSF102114">
    <property type="entry name" value="Radical SAM enzymes"/>
    <property type="match status" value="1"/>
</dbReference>
<comment type="caution">
    <text evidence="8">The sequence shown here is derived from an EMBL/GenBank/DDBJ whole genome shotgun (WGS) entry which is preliminary data.</text>
</comment>
<dbReference type="SFLD" id="SFLDS00029">
    <property type="entry name" value="Radical_SAM"/>
    <property type="match status" value="1"/>
</dbReference>
<dbReference type="Pfam" id="PF04055">
    <property type="entry name" value="Radical_SAM"/>
    <property type="match status" value="1"/>
</dbReference>
<name>A0ABD5VYV7_9EURY</name>
<proteinExistence type="predicted"/>
<dbReference type="PROSITE" id="PS51918">
    <property type="entry name" value="RADICAL_SAM"/>
    <property type="match status" value="1"/>
</dbReference>
<dbReference type="InterPro" id="IPR013785">
    <property type="entry name" value="Aldolase_TIM"/>
</dbReference>
<keyword evidence="6" id="KW-0411">Iron-sulfur</keyword>
<dbReference type="RefSeq" id="WP_267161153.1">
    <property type="nucleotide sequence ID" value="NZ_CP112972.1"/>
</dbReference>
<dbReference type="SFLD" id="SFLDG01067">
    <property type="entry name" value="SPASM/twitch_domain_containing"/>
    <property type="match status" value="1"/>
</dbReference>
<dbReference type="InterPro" id="IPR050377">
    <property type="entry name" value="Radical_SAM_PqqE_MftC-like"/>
</dbReference>
<keyword evidence="9" id="KW-1185">Reference proteome</keyword>
<keyword evidence="3" id="KW-0949">S-adenosyl-L-methionine</keyword>
<organism evidence="8 9">
    <name type="scientific">Halovenus salina</name>
    <dbReference type="NCBI Taxonomy" id="1510225"/>
    <lineage>
        <taxon>Archaea</taxon>
        <taxon>Methanobacteriati</taxon>
        <taxon>Methanobacteriota</taxon>
        <taxon>Stenosarchaea group</taxon>
        <taxon>Halobacteria</taxon>
        <taxon>Halobacteriales</taxon>
        <taxon>Haloarculaceae</taxon>
        <taxon>Halovenus</taxon>
    </lineage>
</organism>
<protein>
    <submittedName>
        <fullName evidence="8">TIGR04053 family radical SAM/SPASM domain-containing protein</fullName>
    </submittedName>
</protein>
<evidence type="ECO:0000259" key="7">
    <source>
        <dbReference type="PROSITE" id="PS51918"/>
    </source>
</evidence>
<evidence type="ECO:0000256" key="3">
    <source>
        <dbReference type="ARBA" id="ARBA00022691"/>
    </source>
</evidence>
<dbReference type="GO" id="GO:0046872">
    <property type="term" value="F:metal ion binding"/>
    <property type="evidence" value="ECO:0007669"/>
    <property type="project" value="UniProtKB-KW"/>
</dbReference>
<evidence type="ECO:0000256" key="6">
    <source>
        <dbReference type="ARBA" id="ARBA00023014"/>
    </source>
</evidence>
<evidence type="ECO:0000256" key="5">
    <source>
        <dbReference type="ARBA" id="ARBA00023004"/>
    </source>
</evidence>
<dbReference type="GeneID" id="76630449"/>
<evidence type="ECO:0000256" key="4">
    <source>
        <dbReference type="ARBA" id="ARBA00022723"/>
    </source>
</evidence>
<dbReference type="SFLD" id="SFLDG01386">
    <property type="entry name" value="main_SPASM_domain-containing"/>
    <property type="match status" value="1"/>
</dbReference>
<evidence type="ECO:0000313" key="8">
    <source>
        <dbReference type="EMBL" id="MFC7058456.1"/>
    </source>
</evidence>
<reference evidence="8 9" key="1">
    <citation type="journal article" date="2019" name="Int. J. Syst. Evol. Microbiol.">
        <title>The Global Catalogue of Microorganisms (GCM) 10K type strain sequencing project: providing services to taxonomists for standard genome sequencing and annotation.</title>
        <authorList>
            <consortium name="The Broad Institute Genomics Platform"/>
            <consortium name="The Broad Institute Genome Sequencing Center for Infectious Disease"/>
            <person name="Wu L."/>
            <person name="Ma J."/>
        </authorList>
    </citation>
    <scope>NUCLEOTIDE SEQUENCE [LARGE SCALE GENOMIC DNA]</scope>
    <source>
        <strain evidence="8 9">JCM 30072</strain>
    </source>
</reference>
<dbReference type="EMBL" id="JBHSZI010000001">
    <property type="protein sequence ID" value="MFC7058456.1"/>
    <property type="molecule type" value="Genomic_DNA"/>
</dbReference>
<gene>
    <name evidence="8" type="ORF">ACFQQG_10030</name>
</gene>
<dbReference type="PANTHER" id="PTHR11228">
    <property type="entry name" value="RADICAL SAM DOMAIN PROTEIN"/>
    <property type="match status" value="1"/>
</dbReference>
<dbReference type="InterPro" id="IPR017200">
    <property type="entry name" value="PqqE-like"/>
</dbReference>
<keyword evidence="4" id="KW-0479">Metal-binding</keyword>